<sequence length="85" mass="10077">DQLMKFHRWKNYEGIMNSVQILGFNRDSCDFTPPNEMNLTWLKDFKVDISSSIIREKIAKGDSSDDDLPPSIQRYIQNNKLYDYQ</sequence>
<dbReference type="AlphaFoldDB" id="A0A383EZX0"/>
<evidence type="ECO:0000256" key="5">
    <source>
        <dbReference type="ARBA" id="ARBA00022741"/>
    </source>
</evidence>
<name>A0A383EZX0_9ZZZZ</name>
<evidence type="ECO:0000313" key="8">
    <source>
        <dbReference type="EMBL" id="SVE62502.1"/>
    </source>
</evidence>
<reference evidence="8" key="1">
    <citation type="submission" date="2018-05" db="EMBL/GenBank/DDBJ databases">
        <authorList>
            <person name="Lanie J.A."/>
            <person name="Ng W.-L."/>
            <person name="Kazmierczak K.M."/>
            <person name="Andrzejewski T.M."/>
            <person name="Davidsen T.M."/>
            <person name="Wayne K.J."/>
            <person name="Tettelin H."/>
            <person name="Glass J.I."/>
            <person name="Rusch D."/>
            <person name="Podicherti R."/>
            <person name="Tsui H.-C.T."/>
            <person name="Winkler M.E."/>
        </authorList>
    </citation>
    <scope>NUCLEOTIDE SEQUENCE</scope>
</reference>
<evidence type="ECO:0008006" key="9">
    <source>
        <dbReference type="Google" id="ProtNLM"/>
    </source>
</evidence>
<dbReference type="GO" id="GO:0009435">
    <property type="term" value="P:NAD+ biosynthetic process"/>
    <property type="evidence" value="ECO:0007669"/>
    <property type="project" value="InterPro"/>
</dbReference>
<keyword evidence="4" id="KW-0548">Nucleotidyltransferase</keyword>
<accession>A0A383EZX0</accession>
<organism evidence="8">
    <name type="scientific">marine metagenome</name>
    <dbReference type="NCBI Taxonomy" id="408172"/>
    <lineage>
        <taxon>unclassified sequences</taxon>
        <taxon>metagenomes</taxon>
        <taxon>ecological metagenomes</taxon>
    </lineage>
</organism>
<evidence type="ECO:0000256" key="1">
    <source>
        <dbReference type="ARBA" id="ARBA00004790"/>
    </source>
</evidence>
<dbReference type="InterPro" id="IPR014729">
    <property type="entry name" value="Rossmann-like_a/b/a_fold"/>
</dbReference>
<evidence type="ECO:0000256" key="2">
    <source>
        <dbReference type="ARBA" id="ARBA00022642"/>
    </source>
</evidence>
<dbReference type="Gene3D" id="3.40.50.620">
    <property type="entry name" value="HUPs"/>
    <property type="match status" value="1"/>
</dbReference>
<comment type="pathway">
    <text evidence="1">Cofactor biosynthesis; NAD(+) biosynthesis.</text>
</comment>
<keyword evidence="5" id="KW-0547">Nucleotide-binding</keyword>
<feature type="non-terminal residue" evidence="8">
    <location>
        <position position="1"/>
    </location>
</feature>
<gene>
    <name evidence="8" type="ORF">METZ01_LOCUS515356</name>
</gene>
<proteinExistence type="predicted"/>
<dbReference type="PANTHER" id="PTHR39321">
    <property type="entry name" value="NICOTINATE-NUCLEOTIDE ADENYLYLTRANSFERASE-RELATED"/>
    <property type="match status" value="1"/>
</dbReference>
<keyword evidence="2" id="KW-0662">Pyridine nucleotide biosynthesis</keyword>
<dbReference type="PANTHER" id="PTHR39321:SF3">
    <property type="entry name" value="PHOSPHOPANTETHEINE ADENYLYLTRANSFERASE"/>
    <property type="match status" value="1"/>
</dbReference>
<dbReference type="GO" id="GO:0005524">
    <property type="term" value="F:ATP binding"/>
    <property type="evidence" value="ECO:0007669"/>
    <property type="project" value="UniProtKB-KW"/>
</dbReference>
<evidence type="ECO:0000256" key="7">
    <source>
        <dbReference type="ARBA" id="ARBA00023027"/>
    </source>
</evidence>
<keyword evidence="7" id="KW-0520">NAD</keyword>
<evidence type="ECO:0000256" key="4">
    <source>
        <dbReference type="ARBA" id="ARBA00022695"/>
    </source>
</evidence>
<dbReference type="SUPFAM" id="SSF52374">
    <property type="entry name" value="Nucleotidylyl transferase"/>
    <property type="match status" value="1"/>
</dbReference>
<protein>
    <recommendedName>
        <fullName evidence="9">Cytidyltransferase-like domain-containing protein</fullName>
    </recommendedName>
</protein>
<dbReference type="GO" id="GO:0016779">
    <property type="term" value="F:nucleotidyltransferase activity"/>
    <property type="evidence" value="ECO:0007669"/>
    <property type="project" value="UniProtKB-KW"/>
</dbReference>
<dbReference type="EMBL" id="UINC01230390">
    <property type="protein sequence ID" value="SVE62502.1"/>
    <property type="molecule type" value="Genomic_DNA"/>
</dbReference>
<keyword evidence="6" id="KW-0067">ATP-binding</keyword>
<keyword evidence="3" id="KW-0808">Transferase</keyword>
<dbReference type="InterPro" id="IPR005248">
    <property type="entry name" value="NadD/NMNAT"/>
</dbReference>
<evidence type="ECO:0000256" key="6">
    <source>
        <dbReference type="ARBA" id="ARBA00022840"/>
    </source>
</evidence>
<evidence type="ECO:0000256" key="3">
    <source>
        <dbReference type="ARBA" id="ARBA00022679"/>
    </source>
</evidence>